<dbReference type="Proteomes" id="UP001201020">
    <property type="component" value="Chromosome"/>
</dbReference>
<accession>A0A9Y1BJT4</accession>
<sequence length="292" mass="31487">MKDIAQVVEDTAFELLKVAATKLPSEVKEALVKGKNETKGSLGKAQLSAIVENVELAETNIKPMCQDTGLVAFFVKIGDKFPLRSEVKEILKKATERATKEVPLRPNAVDMFEGNTKTNIGLRGYVPWFYFDLAEGDKLEIIAMPKGGGSSNVGKMKMIPPGKGIKGVKEFVVEALAAAGPLACPPYTVGVGVGGGEDMCMNLAKKALLRPLYHYHEDERIAAIEKELLQTLNQLEIGAMGLGEGPSVLDVHMEFAARHPASLPVGVVISCWALRHAGATIDKDGNVEYHPH</sequence>
<evidence type="ECO:0000256" key="2">
    <source>
        <dbReference type="ARBA" id="ARBA00022485"/>
    </source>
</evidence>
<evidence type="ECO:0000313" key="8">
    <source>
        <dbReference type="EMBL" id="UJG40314.1"/>
    </source>
</evidence>
<evidence type="ECO:0000259" key="7">
    <source>
        <dbReference type="Pfam" id="PF05681"/>
    </source>
</evidence>
<proteinExistence type="inferred from homology"/>
<dbReference type="AlphaFoldDB" id="A0A9Y1BJT4"/>
<organism evidence="8">
    <name type="scientific">Candidatus Heimdallarchaeum aukensis</name>
    <dbReference type="NCBI Taxonomy" id="2876573"/>
    <lineage>
        <taxon>Archaea</taxon>
        <taxon>Promethearchaeati</taxon>
        <taxon>Candidatus Heimdallarchaeota</taxon>
        <taxon>Candidatus Heimdallarchaeia (ex Rinke et al. 2021) (nom. nud.)</taxon>
        <taxon>Candidatus Heimdallarchaeales</taxon>
        <taxon>Candidatus Heimdallarchaeaceae</taxon>
        <taxon>Candidatus Heimdallarchaeum</taxon>
    </lineage>
</organism>
<evidence type="ECO:0000256" key="5">
    <source>
        <dbReference type="ARBA" id="ARBA00023014"/>
    </source>
</evidence>
<name>A0A9Y1BJT4_9ARCH</name>
<gene>
    <name evidence="8" type="ORF">K9W45_10790</name>
</gene>
<keyword evidence="4" id="KW-0408">Iron</keyword>
<protein>
    <submittedName>
        <fullName evidence="8">Fumarate hydratase</fullName>
        <ecNumber evidence="8">4.2.1.2</ecNumber>
    </submittedName>
</protein>
<dbReference type="GO" id="GO:0004333">
    <property type="term" value="F:fumarate hydratase activity"/>
    <property type="evidence" value="ECO:0007669"/>
    <property type="project" value="UniProtKB-EC"/>
</dbReference>
<keyword evidence="6 8" id="KW-0456">Lyase</keyword>
<dbReference type="GO" id="GO:0046872">
    <property type="term" value="F:metal ion binding"/>
    <property type="evidence" value="ECO:0007669"/>
    <property type="project" value="UniProtKB-KW"/>
</dbReference>
<dbReference type="EC" id="4.2.1.2" evidence="8"/>
<evidence type="ECO:0000256" key="3">
    <source>
        <dbReference type="ARBA" id="ARBA00022723"/>
    </source>
</evidence>
<evidence type="ECO:0000256" key="1">
    <source>
        <dbReference type="ARBA" id="ARBA00008876"/>
    </source>
</evidence>
<evidence type="ECO:0000256" key="6">
    <source>
        <dbReference type="ARBA" id="ARBA00023239"/>
    </source>
</evidence>
<dbReference type="PANTHER" id="PTHR30389:SF17">
    <property type="entry name" value="L(+)-TARTRATE DEHYDRATASE SUBUNIT ALPHA-RELATED"/>
    <property type="match status" value="1"/>
</dbReference>
<keyword evidence="3" id="KW-0479">Metal-binding</keyword>
<comment type="similarity">
    <text evidence="1">Belongs to the class-I fumarase family.</text>
</comment>
<dbReference type="PANTHER" id="PTHR30389">
    <property type="entry name" value="FUMARATE HYDRATASE-RELATED"/>
    <property type="match status" value="1"/>
</dbReference>
<dbReference type="InterPro" id="IPR051208">
    <property type="entry name" value="Class-I_Fumarase/Tartrate_DH"/>
</dbReference>
<feature type="domain" description="Fe-S hydro-lyase tartrate dehydratase alpha-type catalytic" evidence="7">
    <location>
        <begin position="11"/>
        <end position="279"/>
    </location>
</feature>
<keyword evidence="5" id="KW-0411">Iron-sulfur</keyword>
<keyword evidence="2" id="KW-0004">4Fe-4S</keyword>
<dbReference type="InterPro" id="IPR004646">
    <property type="entry name" value="Fe-S_hydro-lyase_TtdA-typ_cat"/>
</dbReference>
<dbReference type="NCBIfam" id="NF004885">
    <property type="entry name" value="PRK06246.1"/>
    <property type="match status" value="1"/>
</dbReference>
<dbReference type="Pfam" id="PF05681">
    <property type="entry name" value="Fumerase"/>
    <property type="match status" value="1"/>
</dbReference>
<evidence type="ECO:0000256" key="4">
    <source>
        <dbReference type="ARBA" id="ARBA00023004"/>
    </source>
</evidence>
<dbReference type="GO" id="GO:0051539">
    <property type="term" value="F:4 iron, 4 sulfur cluster binding"/>
    <property type="evidence" value="ECO:0007669"/>
    <property type="project" value="UniProtKB-KW"/>
</dbReference>
<reference evidence="8" key="1">
    <citation type="journal article" date="2022" name="Nat. Microbiol.">
        <title>Unique mobile elements and scalable gene flow at the prokaryote-eukaryote boundary revealed by circularized Asgard archaea genomes.</title>
        <authorList>
            <person name="Wu F."/>
            <person name="Speth D.R."/>
            <person name="Philosof A."/>
            <person name="Cremiere A."/>
            <person name="Narayanan A."/>
            <person name="Barco R.A."/>
            <person name="Connon S.A."/>
            <person name="Amend J.P."/>
            <person name="Antoshechkin I.A."/>
            <person name="Orphan V.J."/>
        </authorList>
    </citation>
    <scope>NUCLEOTIDE SEQUENCE</scope>
    <source>
        <strain evidence="8">PM71</strain>
    </source>
</reference>
<dbReference type="EMBL" id="CP084166">
    <property type="protein sequence ID" value="UJG40314.1"/>
    <property type="molecule type" value="Genomic_DNA"/>
</dbReference>
<dbReference type="NCBIfam" id="TIGR00722">
    <property type="entry name" value="ttdA_fumA_fumB"/>
    <property type="match status" value="1"/>
</dbReference>